<organism evidence="2 3">
    <name type="scientific">Roseburia faecis</name>
    <dbReference type="NCBI Taxonomy" id="301302"/>
    <lineage>
        <taxon>Bacteria</taxon>
        <taxon>Bacillati</taxon>
        <taxon>Bacillota</taxon>
        <taxon>Clostridia</taxon>
        <taxon>Lachnospirales</taxon>
        <taxon>Lachnospiraceae</taxon>
        <taxon>Roseburia</taxon>
    </lineage>
</organism>
<evidence type="ECO:0000313" key="2">
    <source>
        <dbReference type="EMBL" id="CUM82904.1"/>
    </source>
</evidence>
<evidence type="ECO:0000313" key="3">
    <source>
        <dbReference type="Proteomes" id="UP000095495"/>
    </source>
</evidence>
<feature type="transmembrane region" description="Helical" evidence="1">
    <location>
        <begin position="16"/>
        <end position="35"/>
    </location>
</feature>
<feature type="transmembrane region" description="Helical" evidence="1">
    <location>
        <begin position="109"/>
        <end position="128"/>
    </location>
</feature>
<accession>A0A173RXP2</accession>
<reference evidence="2 3" key="1">
    <citation type="submission" date="2015-09" db="EMBL/GenBank/DDBJ databases">
        <authorList>
            <consortium name="Pathogen Informatics"/>
        </authorList>
    </citation>
    <scope>NUCLEOTIDE SEQUENCE [LARGE SCALE GENOMIC DNA]</scope>
    <source>
        <strain evidence="2 3">2789STDY5608863</strain>
    </source>
</reference>
<dbReference type="EMBL" id="CYXV01000003">
    <property type="protein sequence ID" value="CUM82904.1"/>
    <property type="molecule type" value="Genomic_DNA"/>
</dbReference>
<proteinExistence type="predicted"/>
<keyword evidence="1" id="KW-0472">Membrane</keyword>
<evidence type="ECO:0000256" key="1">
    <source>
        <dbReference type="SAM" id="Phobius"/>
    </source>
</evidence>
<feature type="transmembrane region" description="Helical" evidence="1">
    <location>
        <begin position="148"/>
        <end position="167"/>
    </location>
</feature>
<dbReference type="Proteomes" id="UP000095495">
    <property type="component" value="Unassembled WGS sequence"/>
</dbReference>
<protein>
    <submittedName>
        <fullName evidence="2">Uncharacterized protein</fullName>
    </submittedName>
</protein>
<sequence length="226" mass="25267">MEENNYKPQIPDVMEAIFDAAYLIFDLVAAILFFTFSKGNILFVLYGILTLTLCGGDAFHLVPRIIRAVRGSDEKIKRQLGIGLQVSSVTMTVFYIILMYVWKFTFPEMIIPTIVEAVVWISAVVRIVICMFPQNNWCTDEGNMKLSIARNAVFAVTGIGVIILYIISGNANGYGMTRMVAAIILSFGCYLPVTLFSKTKPKVGLLMIPKTCAYMWMIAMGLQLLF</sequence>
<name>A0A173RXP2_9FIRM</name>
<dbReference type="AlphaFoldDB" id="A0A173RXP2"/>
<keyword evidence="1" id="KW-1133">Transmembrane helix</keyword>
<feature type="transmembrane region" description="Helical" evidence="1">
    <location>
        <begin position="41"/>
        <end position="62"/>
    </location>
</feature>
<gene>
    <name evidence="2" type="ORF">ERS852420_00943</name>
</gene>
<feature type="transmembrane region" description="Helical" evidence="1">
    <location>
        <begin position="82"/>
        <end position="103"/>
    </location>
</feature>
<feature type="transmembrane region" description="Helical" evidence="1">
    <location>
        <begin position="179"/>
        <end position="196"/>
    </location>
</feature>
<dbReference type="RefSeq" id="WP_055261666.1">
    <property type="nucleotide sequence ID" value="NZ_CP184331.1"/>
</dbReference>
<feature type="transmembrane region" description="Helical" evidence="1">
    <location>
        <begin position="203"/>
        <end position="225"/>
    </location>
</feature>
<keyword evidence="1" id="KW-0812">Transmembrane</keyword>